<evidence type="ECO:0000256" key="12">
    <source>
        <dbReference type="ARBA" id="ARBA00074366"/>
    </source>
</evidence>
<dbReference type="CTD" id="120526"/>
<dbReference type="PANTHER" id="PTHR45255">
    <property type="entry name" value="DNAJ HOMOLOG SUBFAMILY C MEMBER 24"/>
    <property type="match status" value="1"/>
</dbReference>
<evidence type="ECO:0000256" key="9">
    <source>
        <dbReference type="ARBA" id="ARBA00023004"/>
    </source>
</evidence>
<dbReference type="InterPro" id="IPR007872">
    <property type="entry name" value="DPH_MB_dom"/>
</dbReference>
<dbReference type="eggNOG" id="KOG0715">
    <property type="taxonomic scope" value="Eukaryota"/>
</dbReference>
<dbReference type="Gene3D" id="3.10.660.10">
    <property type="entry name" value="DPH Zinc finger"/>
    <property type="match status" value="1"/>
</dbReference>
<dbReference type="Pfam" id="PF00226">
    <property type="entry name" value="DnaJ"/>
    <property type="match status" value="1"/>
</dbReference>
<evidence type="ECO:0000256" key="6">
    <source>
        <dbReference type="ARBA" id="ARBA00022723"/>
    </source>
</evidence>
<keyword evidence="9" id="KW-0408">Iron</keyword>
<organism evidence="17 18">
    <name type="scientific">Monodelphis domestica</name>
    <name type="common">Gray short-tailed opossum</name>
    <dbReference type="NCBI Taxonomy" id="13616"/>
    <lineage>
        <taxon>Eukaryota</taxon>
        <taxon>Metazoa</taxon>
        <taxon>Chordata</taxon>
        <taxon>Craniata</taxon>
        <taxon>Vertebrata</taxon>
        <taxon>Euteleostomi</taxon>
        <taxon>Mammalia</taxon>
        <taxon>Metatheria</taxon>
        <taxon>Didelphimorphia</taxon>
        <taxon>Didelphidae</taxon>
        <taxon>Monodelphis</taxon>
    </lineage>
</organism>
<proteinExistence type="inferred from homology"/>
<dbReference type="Bgee" id="ENSMODG00000009567">
    <property type="expression patterns" value="Expressed in spermatid and 20 other cell types or tissues"/>
</dbReference>
<reference evidence="17" key="2">
    <citation type="submission" date="2025-08" db="UniProtKB">
        <authorList>
            <consortium name="Ensembl"/>
        </authorList>
    </citation>
    <scope>IDENTIFICATION</scope>
</reference>
<dbReference type="FunFam" id="1.10.287.110:FF:000056">
    <property type="entry name" value="DnaJ (Hsp40) homolog, subfamily C, member 24"/>
    <property type="match status" value="1"/>
</dbReference>
<evidence type="ECO:0000259" key="16">
    <source>
        <dbReference type="PROSITE" id="PS51074"/>
    </source>
</evidence>
<dbReference type="GO" id="GO:0008198">
    <property type="term" value="F:ferrous iron binding"/>
    <property type="evidence" value="ECO:0000318"/>
    <property type="project" value="GO_Central"/>
</dbReference>
<dbReference type="Gene3D" id="1.10.287.110">
    <property type="entry name" value="DnaJ domain"/>
    <property type="match status" value="1"/>
</dbReference>
<dbReference type="PANTHER" id="PTHR45255:SF1">
    <property type="entry name" value="DNAJ HOMOLOG SUBFAMILY C MEMBER 24"/>
    <property type="match status" value="1"/>
</dbReference>
<comment type="similarity">
    <text evidence="3">Belongs to the DPH4 family.</text>
</comment>
<dbReference type="Proteomes" id="UP000002280">
    <property type="component" value="Chromosome 5"/>
</dbReference>
<comment type="subcellular location">
    <subcellularLocation>
        <location evidence="1">Cytoplasm</location>
        <location evidence="1">Cytoskeleton</location>
    </subcellularLocation>
</comment>
<reference evidence="17" key="3">
    <citation type="submission" date="2025-09" db="UniProtKB">
        <authorList>
            <consortium name="Ensembl"/>
        </authorList>
    </citation>
    <scope>IDENTIFICATION</scope>
</reference>
<dbReference type="InterPro" id="IPR036869">
    <property type="entry name" value="J_dom_sf"/>
</dbReference>
<evidence type="ECO:0000313" key="17">
    <source>
        <dbReference type="Ensembl" id="ENSMODP00000011955.2"/>
    </source>
</evidence>
<accession>F7BJ34</accession>
<keyword evidence="6" id="KW-0479">Metal-binding</keyword>
<dbReference type="InterPro" id="IPR036671">
    <property type="entry name" value="DPH_MB_sf"/>
</dbReference>
<evidence type="ECO:0000256" key="2">
    <source>
        <dbReference type="ARBA" id="ARBA00005156"/>
    </source>
</evidence>
<dbReference type="SUPFAM" id="SSF144217">
    <property type="entry name" value="CSL zinc finger"/>
    <property type="match status" value="1"/>
</dbReference>
<dbReference type="KEGG" id="mdo:100030991"/>
<dbReference type="InParanoid" id="F7BJ34"/>
<evidence type="ECO:0000256" key="10">
    <source>
        <dbReference type="ARBA" id="ARBA00023212"/>
    </source>
</evidence>
<dbReference type="GO" id="GO:0005856">
    <property type="term" value="C:cytoskeleton"/>
    <property type="evidence" value="ECO:0007669"/>
    <property type="project" value="UniProtKB-SubCell"/>
</dbReference>
<evidence type="ECO:0000313" key="18">
    <source>
        <dbReference type="Proteomes" id="UP000002280"/>
    </source>
</evidence>
<evidence type="ECO:0000256" key="14">
    <source>
        <dbReference type="ARBA" id="ARBA00081299"/>
    </source>
</evidence>
<feature type="domain" description="DPH-type MB" evidence="16">
    <location>
        <begin position="181"/>
        <end position="236"/>
    </location>
</feature>
<dbReference type="OrthoDB" id="66964at2759"/>
<dbReference type="PROSITE" id="PS50076">
    <property type="entry name" value="DNAJ_2"/>
    <property type="match status" value="1"/>
</dbReference>
<name>F7BJ34_MONDO</name>
<evidence type="ECO:0000256" key="4">
    <source>
        <dbReference type="ARBA" id="ARBA00022448"/>
    </source>
</evidence>
<dbReference type="CDD" id="cd06257">
    <property type="entry name" value="DnaJ"/>
    <property type="match status" value="1"/>
</dbReference>
<feature type="domain" description="J" evidence="15">
    <location>
        <begin position="99"/>
        <end position="170"/>
    </location>
</feature>
<dbReference type="STRING" id="13616.ENSMODP00000011955"/>
<comment type="pathway">
    <text evidence="2">Protein modification; peptidyl-diphthamide biosynthesis.</text>
</comment>
<dbReference type="InterPro" id="IPR001623">
    <property type="entry name" value="DnaJ_domain"/>
</dbReference>
<protein>
    <recommendedName>
        <fullName evidence="12">DnaJ homolog subfamily C member 24</fullName>
    </recommendedName>
    <alternativeName>
        <fullName evidence="13">CSL-type zinc finger-containing protein 3</fullName>
    </alternativeName>
    <alternativeName>
        <fullName evidence="14">Diphthamide biosynthesis protein 4</fullName>
    </alternativeName>
</protein>
<evidence type="ECO:0000256" key="5">
    <source>
        <dbReference type="ARBA" id="ARBA00022490"/>
    </source>
</evidence>
<evidence type="ECO:0000256" key="13">
    <source>
        <dbReference type="ARBA" id="ARBA00076552"/>
    </source>
</evidence>
<sequence length="237" mass="27622">MARSGLRGVWLPWRRRRGRGCYVHLVFRPFWPGWKRVFLSSLRVRECGGGRSLDLLPPERLLPRRRRPKPLHYRDWEFCTLRKGLVQCTMAFEPFAQKDWYSVLGAEPSASLKDLKQKYQKLILMYHPDKQSADVPAGAVEEHVQKFIEIDQAWKILGNEETKKAYDLQRREDDLRSSGPVDAQICLEDMLWNKDDQCFTLSCRCGGKYCVSKDEAEEVNLICCDTCSLIIEIVQHS</sequence>
<dbReference type="GeneID" id="100030991"/>
<dbReference type="SUPFAM" id="SSF46565">
    <property type="entry name" value="Chaperone J-domain"/>
    <property type="match status" value="1"/>
</dbReference>
<evidence type="ECO:0000256" key="8">
    <source>
        <dbReference type="ARBA" id="ARBA00022982"/>
    </source>
</evidence>
<dbReference type="FunCoup" id="F7BJ34">
    <property type="interactions" value="1685"/>
</dbReference>
<keyword evidence="5" id="KW-0963">Cytoplasm</keyword>
<evidence type="ECO:0000256" key="1">
    <source>
        <dbReference type="ARBA" id="ARBA00004245"/>
    </source>
</evidence>
<dbReference type="GO" id="GO:0001671">
    <property type="term" value="F:ATPase activator activity"/>
    <property type="evidence" value="ECO:0000318"/>
    <property type="project" value="GO_Central"/>
</dbReference>
<evidence type="ECO:0000256" key="3">
    <source>
        <dbReference type="ARBA" id="ARBA00006169"/>
    </source>
</evidence>
<dbReference type="FunFam" id="3.10.660.10:FF:000002">
    <property type="entry name" value="DnaJ (Hsp40) homolog, subfamily C, member 24"/>
    <property type="match status" value="1"/>
</dbReference>
<dbReference type="SMART" id="SM00271">
    <property type="entry name" value="DnaJ"/>
    <property type="match status" value="1"/>
</dbReference>
<dbReference type="Ensembl" id="ENSMODT00000012179.3">
    <property type="protein sequence ID" value="ENSMODP00000011955.2"/>
    <property type="gene ID" value="ENSMODG00000009567.3"/>
</dbReference>
<keyword evidence="10" id="KW-0206">Cytoskeleton</keyword>
<dbReference type="GeneTree" id="ENSGT00390000005430"/>
<evidence type="ECO:0000256" key="11">
    <source>
        <dbReference type="ARBA" id="ARBA00065035"/>
    </source>
</evidence>
<keyword evidence="4" id="KW-0813">Transport</keyword>
<dbReference type="HOGENOM" id="CLU_1170350_0_0_1"/>
<keyword evidence="8" id="KW-0249">Electron transport</keyword>
<reference evidence="17 18" key="1">
    <citation type="journal article" date="2007" name="Nature">
        <title>Genome of the marsupial Monodelphis domestica reveals innovation in non-coding sequences.</title>
        <authorList>
            <person name="Mikkelsen T.S."/>
            <person name="Wakefield M.J."/>
            <person name="Aken B."/>
            <person name="Amemiya C.T."/>
            <person name="Chang J.L."/>
            <person name="Duke S."/>
            <person name="Garber M."/>
            <person name="Gentles A.J."/>
            <person name="Goodstadt L."/>
            <person name="Heger A."/>
            <person name="Jurka J."/>
            <person name="Kamal M."/>
            <person name="Mauceli E."/>
            <person name="Searle S.M."/>
            <person name="Sharpe T."/>
            <person name="Baker M.L."/>
            <person name="Batzer M.A."/>
            <person name="Benos P.V."/>
            <person name="Belov K."/>
            <person name="Clamp M."/>
            <person name="Cook A."/>
            <person name="Cuff J."/>
            <person name="Das R."/>
            <person name="Davidow L."/>
            <person name="Deakin J.E."/>
            <person name="Fazzari M.J."/>
            <person name="Glass J.L."/>
            <person name="Grabherr M."/>
            <person name="Greally J.M."/>
            <person name="Gu W."/>
            <person name="Hore T.A."/>
            <person name="Huttley G.A."/>
            <person name="Kleber M."/>
            <person name="Jirtle R.L."/>
            <person name="Koina E."/>
            <person name="Lee J.T."/>
            <person name="Mahony S."/>
            <person name="Marra M.A."/>
            <person name="Miller R.D."/>
            <person name="Nicholls R.D."/>
            <person name="Oda M."/>
            <person name="Papenfuss A.T."/>
            <person name="Parra Z.E."/>
            <person name="Pollock D.D."/>
            <person name="Ray D.A."/>
            <person name="Schein J.E."/>
            <person name="Speed T.P."/>
            <person name="Thompson K."/>
            <person name="VandeBerg J.L."/>
            <person name="Wade C.M."/>
            <person name="Walker J.A."/>
            <person name="Waters P.D."/>
            <person name="Webber C."/>
            <person name="Weidman J.R."/>
            <person name="Xie X."/>
            <person name="Zody M.C."/>
            <person name="Baldwin J."/>
            <person name="Abdouelleil A."/>
            <person name="Abdulkadir J."/>
            <person name="Abebe A."/>
            <person name="Abera B."/>
            <person name="Abreu J."/>
            <person name="Acer S.C."/>
            <person name="Aftuck L."/>
            <person name="Alexander A."/>
            <person name="An P."/>
            <person name="Anderson E."/>
            <person name="Anderson S."/>
            <person name="Arachi H."/>
            <person name="Azer M."/>
            <person name="Bachantsang P."/>
            <person name="Barry A."/>
            <person name="Bayul T."/>
            <person name="Berlin A."/>
            <person name="Bessette D."/>
            <person name="Bloom T."/>
            <person name="Bloom T."/>
            <person name="Boguslavskiy L."/>
            <person name="Bonnet C."/>
            <person name="Boukhgalter B."/>
            <person name="Bourzgui I."/>
            <person name="Brown A."/>
            <person name="Cahill P."/>
            <person name="Channer S."/>
            <person name="Cheshatsang Y."/>
            <person name="Chuda L."/>
            <person name="Citroen M."/>
            <person name="Collymore A."/>
            <person name="Cooke P."/>
            <person name="Costello M."/>
            <person name="D'Aco K."/>
            <person name="Daza R."/>
            <person name="De Haan G."/>
            <person name="DeGray S."/>
            <person name="DeMaso C."/>
            <person name="Dhargay N."/>
            <person name="Dooley K."/>
            <person name="Dooley E."/>
            <person name="Doricent M."/>
            <person name="Dorje P."/>
            <person name="Dorjee K."/>
            <person name="Dupes A."/>
            <person name="Elong R."/>
            <person name="Falk J."/>
            <person name="Farina A."/>
            <person name="Faro S."/>
            <person name="Ferguson D."/>
            <person name="Fisher S."/>
            <person name="Foley C.D."/>
            <person name="Franke A."/>
            <person name="Friedrich D."/>
            <person name="Gadbois L."/>
            <person name="Gearin G."/>
            <person name="Gearin C.R."/>
            <person name="Giannoukos G."/>
            <person name="Goode T."/>
            <person name="Graham J."/>
            <person name="Grandbois E."/>
            <person name="Grewal S."/>
            <person name="Gyaltsen K."/>
            <person name="Hafez N."/>
            <person name="Hagos B."/>
            <person name="Hall J."/>
            <person name="Henson C."/>
            <person name="Hollinger A."/>
            <person name="Honan T."/>
            <person name="Huard M.D."/>
            <person name="Hughes L."/>
            <person name="Hurhula B."/>
            <person name="Husby M.E."/>
            <person name="Kamat A."/>
            <person name="Kanga B."/>
            <person name="Kashin S."/>
            <person name="Khazanovich D."/>
            <person name="Kisner P."/>
            <person name="Lance K."/>
            <person name="Lara M."/>
            <person name="Lee W."/>
            <person name="Lennon N."/>
            <person name="Letendre F."/>
            <person name="LeVine R."/>
            <person name="Lipovsky A."/>
            <person name="Liu X."/>
            <person name="Liu J."/>
            <person name="Liu S."/>
            <person name="Lokyitsang T."/>
            <person name="Lokyitsang Y."/>
            <person name="Lubonja R."/>
            <person name="Lui A."/>
            <person name="MacDonald P."/>
            <person name="Magnisalis V."/>
            <person name="Maru K."/>
            <person name="Matthews C."/>
            <person name="McCusker W."/>
            <person name="McDonough S."/>
            <person name="Mehta T."/>
            <person name="Meldrim J."/>
            <person name="Meneus L."/>
            <person name="Mihai O."/>
            <person name="Mihalev A."/>
            <person name="Mihova T."/>
            <person name="Mittelman R."/>
            <person name="Mlenga V."/>
            <person name="Montmayeur A."/>
            <person name="Mulrain L."/>
            <person name="Navidi A."/>
            <person name="Naylor J."/>
            <person name="Negash T."/>
            <person name="Nguyen T."/>
            <person name="Nguyen N."/>
            <person name="Nicol R."/>
            <person name="Norbu C."/>
            <person name="Norbu N."/>
            <person name="Novod N."/>
            <person name="O'Neill B."/>
            <person name="Osman S."/>
            <person name="Markiewicz E."/>
            <person name="Oyono O.L."/>
            <person name="Patti C."/>
            <person name="Phunkhang P."/>
            <person name="Pierre F."/>
            <person name="Priest M."/>
            <person name="Raghuraman S."/>
            <person name="Rege F."/>
            <person name="Reyes R."/>
            <person name="Rise C."/>
            <person name="Rogov P."/>
            <person name="Ross K."/>
            <person name="Ryan E."/>
            <person name="Settipalli S."/>
            <person name="Shea T."/>
            <person name="Sherpa N."/>
            <person name="Shi L."/>
            <person name="Shih D."/>
            <person name="Sparrow T."/>
            <person name="Spaulding J."/>
            <person name="Stalker J."/>
            <person name="Stange-Thomann N."/>
            <person name="Stavropoulos S."/>
            <person name="Stone C."/>
            <person name="Strader C."/>
            <person name="Tesfaye S."/>
            <person name="Thomson T."/>
            <person name="Thoulutsang Y."/>
            <person name="Thoulutsang D."/>
            <person name="Topham K."/>
            <person name="Topping I."/>
            <person name="Tsamla T."/>
            <person name="Vassiliev H."/>
            <person name="Vo A."/>
            <person name="Wangchuk T."/>
            <person name="Wangdi T."/>
            <person name="Weiand M."/>
            <person name="Wilkinson J."/>
            <person name="Wilson A."/>
            <person name="Yadav S."/>
            <person name="Young G."/>
            <person name="Yu Q."/>
            <person name="Zembek L."/>
            <person name="Zhong D."/>
            <person name="Zimmer A."/>
            <person name="Zwirko Z."/>
            <person name="Jaffe D.B."/>
            <person name="Alvarez P."/>
            <person name="Brockman W."/>
            <person name="Butler J."/>
            <person name="Chin C."/>
            <person name="Gnerre S."/>
            <person name="MacCallum I."/>
            <person name="Graves J.A."/>
            <person name="Ponting C.P."/>
            <person name="Breen M."/>
            <person name="Samollow P.B."/>
            <person name="Lander E.S."/>
            <person name="Lindblad-Toh K."/>
        </authorList>
    </citation>
    <scope>NUCLEOTIDE SEQUENCE [LARGE SCALE GENOMIC DNA]</scope>
</reference>
<keyword evidence="18" id="KW-1185">Reference proteome</keyword>
<dbReference type="Pfam" id="PF05207">
    <property type="entry name" value="Zn_ribbon_CSL"/>
    <property type="match status" value="1"/>
</dbReference>
<evidence type="ECO:0000256" key="7">
    <source>
        <dbReference type="ARBA" id="ARBA00022833"/>
    </source>
</evidence>
<evidence type="ECO:0000259" key="15">
    <source>
        <dbReference type="PROSITE" id="PS50076"/>
    </source>
</evidence>
<keyword evidence="7" id="KW-0862">Zinc</keyword>
<comment type="subunit">
    <text evidence="11">Monomer and homooligomer. Iron binding promotes oligomerization.</text>
</comment>
<dbReference type="PRINTS" id="PR00625">
    <property type="entry name" value="JDOMAIN"/>
</dbReference>
<dbReference type="AlphaFoldDB" id="F7BJ34"/>
<dbReference type="PROSITE" id="PS51074">
    <property type="entry name" value="DPH_MB"/>
    <property type="match status" value="1"/>
</dbReference>